<feature type="compositionally biased region" description="Pro residues" evidence="1">
    <location>
        <begin position="22"/>
        <end position="35"/>
    </location>
</feature>
<keyword evidence="2" id="KW-0812">Transmembrane</keyword>
<organism evidence="3 4">
    <name type="scientific">Stackebrandtia endophytica</name>
    <dbReference type="NCBI Taxonomy" id="1496996"/>
    <lineage>
        <taxon>Bacteria</taxon>
        <taxon>Bacillati</taxon>
        <taxon>Actinomycetota</taxon>
        <taxon>Actinomycetes</taxon>
        <taxon>Glycomycetales</taxon>
        <taxon>Glycomycetaceae</taxon>
        <taxon>Stackebrandtia</taxon>
    </lineage>
</organism>
<dbReference type="EMBL" id="VFOW01000001">
    <property type="protein sequence ID" value="TQL75521.1"/>
    <property type="molecule type" value="Genomic_DNA"/>
</dbReference>
<gene>
    <name evidence="3" type="ORF">FB566_1027</name>
</gene>
<accession>A0A543ASF9</accession>
<keyword evidence="2" id="KW-0472">Membrane</keyword>
<feature type="transmembrane region" description="Helical" evidence="2">
    <location>
        <begin position="38"/>
        <end position="59"/>
    </location>
</feature>
<evidence type="ECO:0000313" key="4">
    <source>
        <dbReference type="Proteomes" id="UP000317043"/>
    </source>
</evidence>
<dbReference type="Proteomes" id="UP000317043">
    <property type="component" value="Unassembled WGS sequence"/>
</dbReference>
<name>A0A543ASF9_9ACTN</name>
<evidence type="ECO:0000313" key="3">
    <source>
        <dbReference type="EMBL" id="TQL75521.1"/>
    </source>
</evidence>
<dbReference type="AlphaFoldDB" id="A0A543ASF9"/>
<keyword evidence="2" id="KW-1133">Transmembrane helix</keyword>
<keyword evidence="4" id="KW-1185">Reference proteome</keyword>
<dbReference type="RefSeq" id="WP_142035515.1">
    <property type="nucleotide sequence ID" value="NZ_JBHTGS010000001.1"/>
</dbReference>
<proteinExistence type="predicted"/>
<evidence type="ECO:0000256" key="1">
    <source>
        <dbReference type="SAM" id="MobiDB-lite"/>
    </source>
</evidence>
<comment type="caution">
    <text evidence="3">The sequence shown here is derived from an EMBL/GenBank/DDBJ whole genome shotgun (WGS) entry which is preliminary data.</text>
</comment>
<sequence length="195" mass="21015">MSDPDRPRAVEGVIDLGAISDPEPPPPPEKSQPSRPPLLRYLIALIAGGAITLAVTLLVTSPAEPTVSDPVETLTGLRQQLQQDVTDDLTANGHRWLDVVNQETGWLNLPAGTYRLVAKCGVLDRDADRIREIVMDVQVTEYRLGTRLPCPSASLPLHHRFQLDVAGPMIISLADVPEFVPVAVVVAIIPAEDGS</sequence>
<evidence type="ECO:0000256" key="2">
    <source>
        <dbReference type="SAM" id="Phobius"/>
    </source>
</evidence>
<feature type="region of interest" description="Disordered" evidence="1">
    <location>
        <begin position="1"/>
        <end position="35"/>
    </location>
</feature>
<reference evidence="3 4" key="1">
    <citation type="submission" date="2019-06" db="EMBL/GenBank/DDBJ databases">
        <title>Sequencing the genomes of 1000 actinobacteria strains.</title>
        <authorList>
            <person name="Klenk H.-P."/>
        </authorList>
    </citation>
    <scope>NUCLEOTIDE SEQUENCE [LARGE SCALE GENOMIC DNA]</scope>
    <source>
        <strain evidence="3 4">DSM 45928</strain>
    </source>
</reference>
<dbReference type="InParanoid" id="A0A543ASF9"/>
<protein>
    <submittedName>
        <fullName evidence="3">Uncharacterized protein</fullName>
    </submittedName>
</protein>